<accession>A0A814C9D1</accession>
<organism evidence="6 7">
    <name type="scientific">Rotaria sordida</name>
    <dbReference type="NCBI Taxonomy" id="392033"/>
    <lineage>
        <taxon>Eukaryota</taxon>
        <taxon>Metazoa</taxon>
        <taxon>Spiralia</taxon>
        <taxon>Gnathifera</taxon>
        <taxon>Rotifera</taxon>
        <taxon>Eurotatoria</taxon>
        <taxon>Bdelloidea</taxon>
        <taxon>Philodinida</taxon>
        <taxon>Philodinidae</taxon>
        <taxon>Rotaria</taxon>
    </lineage>
</organism>
<dbReference type="PANTHER" id="PTHR11552">
    <property type="entry name" value="GLUCOSE-METHANOL-CHOLINE GMC OXIDOREDUCTASE"/>
    <property type="match status" value="1"/>
</dbReference>
<dbReference type="InterPro" id="IPR000172">
    <property type="entry name" value="GMC_OxRdtase_N"/>
</dbReference>
<dbReference type="GO" id="GO:0050660">
    <property type="term" value="F:flavin adenine dinucleotide binding"/>
    <property type="evidence" value="ECO:0007669"/>
    <property type="project" value="InterPro"/>
</dbReference>
<dbReference type="Proteomes" id="UP000663854">
    <property type="component" value="Unassembled WGS sequence"/>
</dbReference>
<dbReference type="InterPro" id="IPR012132">
    <property type="entry name" value="GMC_OxRdtase"/>
</dbReference>
<reference evidence="6" key="1">
    <citation type="submission" date="2021-02" db="EMBL/GenBank/DDBJ databases">
        <authorList>
            <person name="Nowell W R."/>
        </authorList>
    </citation>
    <scope>NUCLEOTIDE SEQUENCE</scope>
</reference>
<dbReference type="PROSITE" id="PS00624">
    <property type="entry name" value="GMC_OXRED_2"/>
    <property type="match status" value="1"/>
</dbReference>
<evidence type="ECO:0000313" key="7">
    <source>
        <dbReference type="Proteomes" id="UP000663854"/>
    </source>
</evidence>
<protein>
    <recommendedName>
        <fullName evidence="5">Glucose-methanol-choline oxidoreductase N-terminal domain-containing protein</fullName>
    </recommendedName>
</protein>
<dbReference type="GO" id="GO:0016614">
    <property type="term" value="F:oxidoreductase activity, acting on CH-OH group of donors"/>
    <property type="evidence" value="ECO:0007669"/>
    <property type="project" value="InterPro"/>
</dbReference>
<dbReference type="Pfam" id="PF00732">
    <property type="entry name" value="GMC_oxred_N"/>
    <property type="match status" value="1"/>
</dbReference>
<comment type="similarity">
    <text evidence="2">Belongs to the GMC oxidoreductase family.</text>
</comment>
<evidence type="ECO:0000256" key="2">
    <source>
        <dbReference type="ARBA" id="ARBA00010790"/>
    </source>
</evidence>
<proteinExistence type="inferred from homology"/>
<evidence type="ECO:0000313" key="6">
    <source>
        <dbReference type="EMBL" id="CAF0940143.1"/>
    </source>
</evidence>
<dbReference type="InterPro" id="IPR036188">
    <property type="entry name" value="FAD/NAD-bd_sf"/>
</dbReference>
<sequence length="221" mass="24541">MFMQGDYEGVGHAVRTVHKGIRSTSANFVHNYEKTNLTEGREYKAVGVEAHDDTSGQLIIIKARKEIILSAGAYNSPMILMHSGIGPREHLTEMGISCKIDLQGVGSNLQDHTSIHTCYEVNDPSLTLDRFVYHSPDALQSSTNQWLNIKTGVMAGIPFGLVALKRIDKTIQDPVWKAAQSKKQINNPSDYDPTGQLPNQPHIEFFTTEMCFVAPEFLRPG</sequence>
<dbReference type="AlphaFoldDB" id="A0A814C9D1"/>
<gene>
    <name evidence="6" type="ORF">PYM288_LOCUS11544</name>
</gene>
<dbReference type="SUPFAM" id="SSF51905">
    <property type="entry name" value="FAD/NAD(P)-binding domain"/>
    <property type="match status" value="1"/>
</dbReference>
<dbReference type="Gene3D" id="3.50.50.60">
    <property type="entry name" value="FAD/NAD(P)-binding domain"/>
    <property type="match status" value="1"/>
</dbReference>
<dbReference type="Gene3D" id="3.30.560.10">
    <property type="entry name" value="Glucose Oxidase, domain 3"/>
    <property type="match status" value="1"/>
</dbReference>
<keyword evidence="3" id="KW-0285">Flavoprotein</keyword>
<comment type="cofactor">
    <cofactor evidence="1">
        <name>FAD</name>
        <dbReference type="ChEBI" id="CHEBI:57692"/>
    </cofactor>
</comment>
<keyword evidence="4" id="KW-0274">FAD</keyword>
<evidence type="ECO:0000259" key="5">
    <source>
        <dbReference type="PROSITE" id="PS00624"/>
    </source>
</evidence>
<evidence type="ECO:0000256" key="3">
    <source>
        <dbReference type="ARBA" id="ARBA00022630"/>
    </source>
</evidence>
<evidence type="ECO:0000256" key="4">
    <source>
        <dbReference type="ARBA" id="ARBA00022827"/>
    </source>
</evidence>
<dbReference type="PANTHER" id="PTHR11552:SF147">
    <property type="entry name" value="CHOLINE DEHYDROGENASE, MITOCHONDRIAL"/>
    <property type="match status" value="1"/>
</dbReference>
<evidence type="ECO:0000256" key="1">
    <source>
        <dbReference type="ARBA" id="ARBA00001974"/>
    </source>
</evidence>
<name>A0A814C9D1_9BILA</name>
<comment type="caution">
    <text evidence="6">The sequence shown here is derived from an EMBL/GenBank/DDBJ whole genome shotgun (WGS) entry which is preliminary data.</text>
</comment>
<feature type="domain" description="Glucose-methanol-choline oxidoreductase N-terminal" evidence="5">
    <location>
        <begin position="72"/>
        <end position="86"/>
    </location>
</feature>
<dbReference type="EMBL" id="CAJNOH010000196">
    <property type="protein sequence ID" value="CAF0940143.1"/>
    <property type="molecule type" value="Genomic_DNA"/>
</dbReference>